<dbReference type="Pfam" id="PF02536">
    <property type="entry name" value="mTERF"/>
    <property type="match status" value="1"/>
</dbReference>
<evidence type="ECO:0000256" key="2">
    <source>
        <dbReference type="ARBA" id="ARBA00022472"/>
    </source>
</evidence>
<dbReference type="InterPro" id="IPR003690">
    <property type="entry name" value="MTERF"/>
</dbReference>
<dbReference type="GO" id="GO:0006353">
    <property type="term" value="P:DNA-templated transcription termination"/>
    <property type="evidence" value="ECO:0007669"/>
    <property type="project" value="UniProtKB-KW"/>
</dbReference>
<keyword evidence="2" id="KW-0804">Transcription</keyword>
<dbReference type="AlphaFoldDB" id="A0A7N0ZWJ8"/>
<dbReference type="PANTHER" id="PTHR13068">
    <property type="entry name" value="CGI-12 PROTEIN-RELATED"/>
    <property type="match status" value="1"/>
</dbReference>
<protein>
    <submittedName>
        <fullName evidence="4">Uncharacterized protein</fullName>
    </submittedName>
</protein>
<keyword evidence="2" id="KW-0806">Transcription termination</keyword>
<keyword evidence="3" id="KW-0809">Transit peptide</keyword>
<dbReference type="GO" id="GO:0003676">
    <property type="term" value="F:nucleic acid binding"/>
    <property type="evidence" value="ECO:0007669"/>
    <property type="project" value="InterPro"/>
</dbReference>
<dbReference type="Gene3D" id="1.25.70.10">
    <property type="entry name" value="Transcription termination factor 3, mitochondrial"/>
    <property type="match status" value="1"/>
</dbReference>
<sequence>MRSFGLRALLGSSHKRLFVSSISKSKSPVDYLVHSCGLPSATAIAVAQKVDIKDKNLERCGSIITFFRERGFSDTQLQQLVEKRPELLTVRLDGLRRKMQFLRDNRLWGSNLAGLLVLNPVILRRALENHLEPSLELLMKYLGTIERLEVALKRSSWLLTCNLSQTMQPNIDLLISEGVSLKAIQFMMAKKPWAVLQKPESMARAIKDVMELGVRPSSPIFIHAVCVRVSLTEASWTAKFNVFRSLGWADEEIISAFVRDPLCLACSEKKIRAVTDFIVKTMKLNQAIIIAYPKLLMYSIESRYKPRFFVLTKLKSKNLVKDDLKWQWVLTKSEKKFVENYIMKYREEVPDLMKTYTSMRASKLVH</sequence>
<accession>A0A7N0ZWJ8</accession>
<evidence type="ECO:0000313" key="4">
    <source>
        <dbReference type="EnsemblPlants" id="Kaladp0042s0134.1.v1.1.CDS.1"/>
    </source>
</evidence>
<dbReference type="Gramene" id="Kaladp0042s0134.1.v1.1">
    <property type="protein sequence ID" value="Kaladp0042s0134.1.v1.1.CDS.1"/>
    <property type="gene ID" value="Kaladp0042s0134.v1.1"/>
</dbReference>
<evidence type="ECO:0000313" key="5">
    <source>
        <dbReference type="Proteomes" id="UP000594263"/>
    </source>
</evidence>
<dbReference type="PANTHER" id="PTHR13068:SF31">
    <property type="entry name" value="TRANSCRIPTION TERMINATION FACTOR MTERF2, CHLOROPLASTIC-LIKE"/>
    <property type="match status" value="1"/>
</dbReference>
<keyword evidence="5" id="KW-1185">Reference proteome</keyword>
<dbReference type="EnsemblPlants" id="Kaladp0042s0134.1.v1.1">
    <property type="protein sequence ID" value="Kaladp0042s0134.1.v1.1.CDS.1"/>
    <property type="gene ID" value="Kaladp0042s0134.v1.1"/>
</dbReference>
<name>A0A7N0ZWJ8_KALFE</name>
<evidence type="ECO:0000256" key="3">
    <source>
        <dbReference type="ARBA" id="ARBA00022946"/>
    </source>
</evidence>
<proteinExistence type="inferred from homology"/>
<dbReference type="Proteomes" id="UP000594263">
    <property type="component" value="Unplaced"/>
</dbReference>
<dbReference type="SMART" id="SM00733">
    <property type="entry name" value="Mterf"/>
    <property type="match status" value="6"/>
</dbReference>
<organism evidence="4 5">
    <name type="scientific">Kalanchoe fedtschenkoi</name>
    <name type="common">Lavender scallops</name>
    <name type="synonym">South American air plant</name>
    <dbReference type="NCBI Taxonomy" id="63787"/>
    <lineage>
        <taxon>Eukaryota</taxon>
        <taxon>Viridiplantae</taxon>
        <taxon>Streptophyta</taxon>
        <taxon>Embryophyta</taxon>
        <taxon>Tracheophyta</taxon>
        <taxon>Spermatophyta</taxon>
        <taxon>Magnoliopsida</taxon>
        <taxon>eudicotyledons</taxon>
        <taxon>Gunneridae</taxon>
        <taxon>Pentapetalae</taxon>
        <taxon>Saxifragales</taxon>
        <taxon>Crassulaceae</taxon>
        <taxon>Kalanchoe</taxon>
    </lineage>
</organism>
<keyword evidence="2" id="KW-0805">Transcription regulation</keyword>
<reference evidence="4" key="1">
    <citation type="submission" date="2021-01" db="UniProtKB">
        <authorList>
            <consortium name="EnsemblPlants"/>
        </authorList>
    </citation>
    <scope>IDENTIFICATION</scope>
</reference>
<dbReference type="OMA" id="WIFYLPE"/>
<dbReference type="InterPro" id="IPR038538">
    <property type="entry name" value="MTERF_sf"/>
</dbReference>
<dbReference type="FunFam" id="1.25.70.10:FF:000001">
    <property type="entry name" value="Mitochondrial transcription termination factor-like"/>
    <property type="match status" value="1"/>
</dbReference>
<evidence type="ECO:0000256" key="1">
    <source>
        <dbReference type="ARBA" id="ARBA00007692"/>
    </source>
</evidence>
<comment type="similarity">
    <text evidence="1">Belongs to the mTERF family.</text>
</comment>